<proteinExistence type="predicted"/>
<evidence type="ECO:0000313" key="1">
    <source>
        <dbReference type="EMBL" id="HAT1681580.1"/>
    </source>
</evidence>
<evidence type="ECO:0008006" key="3">
    <source>
        <dbReference type="Google" id="ProtNLM"/>
    </source>
</evidence>
<comment type="caution">
    <text evidence="1">The sequence shown here is derived from an EMBL/GenBank/DDBJ whole genome shotgun (WGS) entry which is preliminary data.</text>
</comment>
<name>A0AAN5L792_KLEOX</name>
<evidence type="ECO:0000313" key="2">
    <source>
        <dbReference type="Proteomes" id="UP000856143"/>
    </source>
</evidence>
<accession>A0AAN5L792</accession>
<dbReference type="EMBL" id="DACSEO010000021">
    <property type="protein sequence ID" value="HAT1681580.1"/>
    <property type="molecule type" value="Genomic_DNA"/>
</dbReference>
<reference evidence="1" key="2">
    <citation type="submission" date="2020-11" db="EMBL/GenBank/DDBJ databases">
        <authorList>
            <consortium name="NCBI Pathogen Detection Project"/>
        </authorList>
    </citation>
    <scope>NUCLEOTIDE SEQUENCE</scope>
    <source>
        <strain evidence="1">R404</strain>
    </source>
</reference>
<dbReference type="Proteomes" id="UP000856143">
    <property type="component" value="Unassembled WGS sequence"/>
</dbReference>
<organism evidence="1 2">
    <name type="scientific">Klebsiella oxytoca</name>
    <dbReference type="NCBI Taxonomy" id="571"/>
    <lineage>
        <taxon>Bacteria</taxon>
        <taxon>Pseudomonadati</taxon>
        <taxon>Pseudomonadota</taxon>
        <taxon>Gammaproteobacteria</taxon>
        <taxon>Enterobacterales</taxon>
        <taxon>Enterobacteriaceae</taxon>
        <taxon>Klebsiella/Raoultella group</taxon>
        <taxon>Klebsiella</taxon>
    </lineage>
</organism>
<gene>
    <name evidence="1" type="ORF">I8Y21_002241</name>
</gene>
<sequence>MRKIGDITPTADDQGEFTDGNVTEYIQPTLLMAAWFNAVQRELCNVVGFDGTKPDGTDDSQVLEAIERLVTREIKKIKLGTSAALDVGTTAGTVAAGDDSRITGALQAGKCLQELKEAGATAQRLSLSNIGGFPASGGTISGDTTVQGTVSASGGFHAGEAQFAVNGDAYGGLWGGWLSAWLNNAFANRATIDWVRQSFISGMRFSAEKQVGAVGVYTYHENTVLTGFNNRDADYSTESLFWSYIQVAINGQWVTIGR</sequence>
<reference evidence="1" key="1">
    <citation type="journal article" date="2018" name="Genome Biol.">
        <title>SKESA: strategic k-mer extension for scrupulous assemblies.</title>
        <authorList>
            <person name="Souvorov A."/>
            <person name="Agarwala R."/>
            <person name="Lipman D.J."/>
        </authorList>
    </citation>
    <scope>NUCLEOTIDE SEQUENCE</scope>
    <source>
        <strain evidence="1">R404</strain>
    </source>
</reference>
<dbReference type="Gene3D" id="6.20.70.20">
    <property type="match status" value="1"/>
</dbReference>
<dbReference type="AlphaFoldDB" id="A0AAN5L792"/>
<protein>
    <recommendedName>
        <fullName evidence="3">Phage tail protein</fullName>
    </recommendedName>
</protein>